<reference evidence="2" key="2">
    <citation type="submission" date="2023-05" db="EMBL/GenBank/DDBJ databases">
        <authorList>
            <person name="Fouks B."/>
        </authorList>
    </citation>
    <scope>NUCLEOTIDE SEQUENCE</scope>
    <source>
        <strain evidence="2">Stay&amp;Tobe</strain>
        <tissue evidence="2">Testes</tissue>
    </source>
</reference>
<name>A0AAD8EHC9_DIPPU</name>
<evidence type="ECO:0000256" key="1">
    <source>
        <dbReference type="SAM" id="Phobius"/>
    </source>
</evidence>
<keyword evidence="3" id="KW-1185">Reference proteome</keyword>
<feature type="non-terminal residue" evidence="2">
    <location>
        <position position="1"/>
    </location>
</feature>
<feature type="transmembrane region" description="Helical" evidence="1">
    <location>
        <begin position="24"/>
        <end position="43"/>
    </location>
</feature>
<comment type="caution">
    <text evidence="2">The sequence shown here is derived from an EMBL/GenBank/DDBJ whole genome shotgun (WGS) entry which is preliminary data.</text>
</comment>
<gene>
    <name evidence="2" type="ORF">L9F63_016886</name>
</gene>
<reference evidence="2" key="1">
    <citation type="journal article" date="2023" name="IScience">
        <title>Live-bearing cockroach genome reveals convergent evolutionary mechanisms linked to viviparity in insects and beyond.</title>
        <authorList>
            <person name="Fouks B."/>
            <person name="Harrison M.C."/>
            <person name="Mikhailova A.A."/>
            <person name="Marchal E."/>
            <person name="English S."/>
            <person name="Carruthers M."/>
            <person name="Jennings E.C."/>
            <person name="Chiamaka E.L."/>
            <person name="Frigard R.A."/>
            <person name="Pippel M."/>
            <person name="Attardo G.M."/>
            <person name="Benoit J.B."/>
            <person name="Bornberg-Bauer E."/>
            <person name="Tobe S.S."/>
        </authorList>
    </citation>
    <scope>NUCLEOTIDE SEQUENCE</scope>
    <source>
        <strain evidence="2">Stay&amp;Tobe</strain>
    </source>
</reference>
<dbReference type="Proteomes" id="UP001233999">
    <property type="component" value="Unassembled WGS sequence"/>
</dbReference>
<evidence type="ECO:0000313" key="3">
    <source>
        <dbReference type="Proteomes" id="UP001233999"/>
    </source>
</evidence>
<keyword evidence="1" id="KW-0812">Transmembrane</keyword>
<dbReference type="AlphaFoldDB" id="A0AAD8EHC9"/>
<accession>A0AAD8EHC9</accession>
<organism evidence="2 3">
    <name type="scientific">Diploptera punctata</name>
    <name type="common">Pacific beetle cockroach</name>
    <dbReference type="NCBI Taxonomy" id="6984"/>
    <lineage>
        <taxon>Eukaryota</taxon>
        <taxon>Metazoa</taxon>
        <taxon>Ecdysozoa</taxon>
        <taxon>Arthropoda</taxon>
        <taxon>Hexapoda</taxon>
        <taxon>Insecta</taxon>
        <taxon>Pterygota</taxon>
        <taxon>Neoptera</taxon>
        <taxon>Polyneoptera</taxon>
        <taxon>Dictyoptera</taxon>
        <taxon>Blattodea</taxon>
        <taxon>Blaberoidea</taxon>
        <taxon>Blaberidae</taxon>
        <taxon>Diplopterinae</taxon>
        <taxon>Diploptera</taxon>
    </lineage>
</organism>
<proteinExistence type="predicted"/>
<sequence length="79" mass="8658">GLELDEKYLTKLRSAQRMICIVNIIKWIVIVAGGGLGIAGILAGKMKNDIDRPAPPKPNKLQKMRSVITPVQVSSRGKY</sequence>
<evidence type="ECO:0000313" key="2">
    <source>
        <dbReference type="EMBL" id="KAJ9589994.1"/>
    </source>
</evidence>
<keyword evidence="1" id="KW-1133">Transmembrane helix</keyword>
<protein>
    <submittedName>
        <fullName evidence="2">Uncharacterized protein</fullName>
    </submittedName>
</protein>
<keyword evidence="1" id="KW-0472">Membrane</keyword>
<dbReference type="EMBL" id="JASPKZ010004578">
    <property type="protein sequence ID" value="KAJ9589994.1"/>
    <property type="molecule type" value="Genomic_DNA"/>
</dbReference>